<dbReference type="PANTHER" id="PTHR43481:SF4">
    <property type="entry name" value="GLYCEROL-1-PHOSPHATE PHOSPHOHYDROLASE 1-RELATED"/>
    <property type="match status" value="1"/>
</dbReference>
<keyword evidence="2" id="KW-1185">Reference proteome</keyword>
<evidence type="ECO:0000313" key="1">
    <source>
        <dbReference type="EMBL" id="MST87455.1"/>
    </source>
</evidence>
<dbReference type="Gene3D" id="3.40.50.1000">
    <property type="entry name" value="HAD superfamily/HAD-like"/>
    <property type="match status" value="1"/>
</dbReference>
<dbReference type="SUPFAM" id="SSF56784">
    <property type="entry name" value="HAD-like"/>
    <property type="match status" value="1"/>
</dbReference>
<keyword evidence="1" id="KW-0378">Hydrolase</keyword>
<dbReference type="InterPro" id="IPR036412">
    <property type="entry name" value="HAD-like_sf"/>
</dbReference>
<dbReference type="GO" id="GO:0050308">
    <property type="term" value="F:sugar-phosphatase activity"/>
    <property type="evidence" value="ECO:0007669"/>
    <property type="project" value="TreeGrafter"/>
</dbReference>
<dbReference type="RefSeq" id="WP_407657302.1">
    <property type="nucleotide sequence ID" value="NZ_VUMX01000019.1"/>
</dbReference>
<name>A0A6A8MFA7_9LACO</name>
<dbReference type="EMBL" id="VUMX01000019">
    <property type="protein sequence ID" value="MST87455.1"/>
    <property type="molecule type" value="Genomic_DNA"/>
</dbReference>
<protein>
    <submittedName>
        <fullName evidence="1">HAD-IA family hydrolase</fullName>
    </submittedName>
</protein>
<dbReference type="InterPro" id="IPR023214">
    <property type="entry name" value="HAD_sf"/>
</dbReference>
<dbReference type="AlphaFoldDB" id="A0A6A8MFA7"/>
<dbReference type="PANTHER" id="PTHR43481">
    <property type="entry name" value="FRUCTOSE-1-PHOSPHATE PHOSPHATASE"/>
    <property type="match status" value="1"/>
</dbReference>
<reference evidence="1 2" key="1">
    <citation type="submission" date="2019-08" db="EMBL/GenBank/DDBJ databases">
        <title>In-depth cultivation of the pig gut microbiome towards novel bacterial diversity and tailored functional studies.</title>
        <authorList>
            <person name="Wylensek D."/>
            <person name="Hitch T.C.A."/>
            <person name="Clavel T."/>
        </authorList>
    </citation>
    <scope>NUCLEOTIDE SEQUENCE [LARGE SCALE GENOMIC DNA]</scope>
    <source>
        <strain evidence="1 2">Bifido-178-WT-2B</strain>
    </source>
</reference>
<dbReference type="InterPro" id="IPR051806">
    <property type="entry name" value="HAD-like_SPP"/>
</dbReference>
<organism evidence="1 2">
    <name type="scientific">Lactobacillus porci</name>
    <dbReference type="NCBI Taxonomy" id="2012477"/>
    <lineage>
        <taxon>Bacteria</taxon>
        <taxon>Bacillati</taxon>
        <taxon>Bacillota</taxon>
        <taxon>Bacilli</taxon>
        <taxon>Lactobacillales</taxon>
        <taxon>Lactobacillaceae</taxon>
        <taxon>Lactobacillus</taxon>
    </lineage>
</organism>
<accession>A0A6A8MFA7</accession>
<gene>
    <name evidence="1" type="ORF">FYJ62_07375</name>
</gene>
<proteinExistence type="predicted"/>
<dbReference type="Pfam" id="PF00702">
    <property type="entry name" value="Hydrolase"/>
    <property type="match status" value="1"/>
</dbReference>
<dbReference type="NCBIfam" id="TIGR01509">
    <property type="entry name" value="HAD-SF-IA-v3"/>
    <property type="match status" value="1"/>
</dbReference>
<dbReference type="InterPro" id="IPR006439">
    <property type="entry name" value="HAD-SF_hydro_IA"/>
</dbReference>
<dbReference type="Proteomes" id="UP000438120">
    <property type="component" value="Unassembled WGS sequence"/>
</dbReference>
<evidence type="ECO:0000313" key="2">
    <source>
        <dbReference type="Proteomes" id="UP000438120"/>
    </source>
</evidence>
<sequence>MADPRKVAHGKPAPDIFLAAAKGVGCQPEDCIAFEDSAAGIAAIKAAGSCAVGVGQQAARQADIGFLDTAALDLDQILAKINRKKSAG</sequence>
<comment type="caution">
    <text evidence="1">The sequence shown here is derived from an EMBL/GenBank/DDBJ whole genome shotgun (WGS) entry which is preliminary data.</text>
</comment>